<keyword evidence="1" id="KW-1133">Transmembrane helix</keyword>
<name>A0A5A7SDV2_9NOCA</name>
<proteinExistence type="predicted"/>
<keyword evidence="1" id="KW-0812">Transmembrane</keyword>
<dbReference type="Pfam" id="PF14155">
    <property type="entry name" value="DUF4307"/>
    <property type="match status" value="1"/>
</dbReference>
<dbReference type="RefSeq" id="WP_149429495.1">
    <property type="nucleotide sequence ID" value="NZ_VLNY01000002.1"/>
</dbReference>
<protein>
    <submittedName>
        <fullName evidence="2">DUF4307 domain-containing protein</fullName>
    </submittedName>
</protein>
<reference evidence="2 3" key="1">
    <citation type="submission" date="2019-07" db="EMBL/GenBank/DDBJ databases">
        <title>Rhodococcus cavernicolus sp. nov., isolated from a cave.</title>
        <authorList>
            <person name="Lee S.D."/>
        </authorList>
    </citation>
    <scope>NUCLEOTIDE SEQUENCE [LARGE SCALE GENOMIC DNA]</scope>
    <source>
        <strain evidence="2 3">C1-24</strain>
    </source>
</reference>
<accession>A0A5A7SDV2</accession>
<evidence type="ECO:0000313" key="2">
    <source>
        <dbReference type="EMBL" id="KAA0024338.1"/>
    </source>
</evidence>
<keyword evidence="3" id="KW-1185">Reference proteome</keyword>
<keyword evidence="1" id="KW-0472">Membrane</keyword>
<feature type="transmembrane region" description="Helical" evidence="1">
    <location>
        <begin position="20"/>
        <end position="41"/>
    </location>
</feature>
<dbReference type="AlphaFoldDB" id="A0A5A7SDV2"/>
<dbReference type="InterPro" id="IPR025443">
    <property type="entry name" value="DUF4307"/>
</dbReference>
<dbReference type="Proteomes" id="UP000322244">
    <property type="component" value="Unassembled WGS sequence"/>
</dbReference>
<dbReference type="OrthoDB" id="4425882at2"/>
<sequence>MTQPGPVGRYPGRGRIPPRWIAIALGIVVVIAGVGIAYVGYKEFGPKELEGTPVTYTIVDDTTVSLRFTVTRKDPSRPVDCIVRARAKGGNEVGRREVYVEPSPSGTVEVTTTIRTSAPPAIGDVYGCSFDVPKYLKTG</sequence>
<evidence type="ECO:0000256" key="1">
    <source>
        <dbReference type="SAM" id="Phobius"/>
    </source>
</evidence>
<evidence type="ECO:0000313" key="3">
    <source>
        <dbReference type="Proteomes" id="UP000322244"/>
    </source>
</evidence>
<gene>
    <name evidence="2" type="ORF">FOY51_04785</name>
</gene>
<dbReference type="EMBL" id="VLNY01000002">
    <property type="protein sequence ID" value="KAA0024338.1"/>
    <property type="molecule type" value="Genomic_DNA"/>
</dbReference>
<comment type="caution">
    <text evidence="2">The sequence shown here is derived from an EMBL/GenBank/DDBJ whole genome shotgun (WGS) entry which is preliminary data.</text>
</comment>
<organism evidence="2 3">
    <name type="scientific">Antrihabitans cavernicola</name>
    <dbReference type="NCBI Taxonomy" id="2495913"/>
    <lineage>
        <taxon>Bacteria</taxon>
        <taxon>Bacillati</taxon>
        <taxon>Actinomycetota</taxon>
        <taxon>Actinomycetes</taxon>
        <taxon>Mycobacteriales</taxon>
        <taxon>Nocardiaceae</taxon>
        <taxon>Antrihabitans</taxon>
    </lineage>
</organism>